<reference evidence="1" key="1">
    <citation type="journal article" date="2020" name="Nature">
        <title>Giant virus diversity and host interactions through global metagenomics.</title>
        <authorList>
            <person name="Schulz F."/>
            <person name="Roux S."/>
            <person name="Paez-Espino D."/>
            <person name="Jungbluth S."/>
            <person name="Walsh D.A."/>
            <person name="Denef V.J."/>
            <person name="McMahon K.D."/>
            <person name="Konstantinidis K.T."/>
            <person name="Eloe-Fadrosh E.A."/>
            <person name="Kyrpides N.C."/>
            <person name="Woyke T."/>
        </authorList>
    </citation>
    <scope>NUCLEOTIDE SEQUENCE</scope>
    <source>
        <strain evidence="1">GVMAG-S-1035124-57</strain>
    </source>
</reference>
<name>A0A6C0M252_9ZZZZ</name>
<dbReference type="AlphaFoldDB" id="A0A6C0M252"/>
<accession>A0A6C0M252</accession>
<evidence type="ECO:0000313" key="1">
    <source>
        <dbReference type="EMBL" id="QHU36365.1"/>
    </source>
</evidence>
<organism evidence="1">
    <name type="scientific">viral metagenome</name>
    <dbReference type="NCBI Taxonomy" id="1070528"/>
    <lineage>
        <taxon>unclassified sequences</taxon>
        <taxon>metagenomes</taxon>
        <taxon>organismal metagenomes</taxon>
    </lineage>
</organism>
<proteinExistence type="predicted"/>
<dbReference type="EMBL" id="MN740635">
    <property type="protein sequence ID" value="QHU36365.1"/>
    <property type="molecule type" value="Genomic_DNA"/>
</dbReference>
<protein>
    <submittedName>
        <fullName evidence="1">Uncharacterized protein</fullName>
    </submittedName>
</protein>
<sequence>MTTCKVELIKTKHKNKIQKTKTKYKKQNKHFL</sequence>